<dbReference type="GeneID" id="30150758"/>
<evidence type="ECO:0000313" key="2">
    <source>
        <dbReference type="EMBL" id="ODQ78810.1"/>
    </source>
</evidence>
<gene>
    <name evidence="2" type="ORF">BABINDRAFT_9045</name>
</gene>
<dbReference type="Proteomes" id="UP000094336">
    <property type="component" value="Unassembled WGS sequence"/>
</dbReference>
<keyword evidence="3" id="KW-1185">Reference proteome</keyword>
<proteinExistence type="predicted"/>
<dbReference type="AlphaFoldDB" id="A0A1E3QME1"/>
<evidence type="ECO:0000256" key="1">
    <source>
        <dbReference type="SAM" id="Phobius"/>
    </source>
</evidence>
<dbReference type="EMBL" id="KV454434">
    <property type="protein sequence ID" value="ODQ78810.1"/>
    <property type="molecule type" value="Genomic_DNA"/>
</dbReference>
<keyword evidence="1" id="KW-1133">Transmembrane helix</keyword>
<accession>A0A1E3QME1</accession>
<reference evidence="3" key="1">
    <citation type="submission" date="2016-05" db="EMBL/GenBank/DDBJ databases">
        <title>Comparative genomics of biotechnologically important yeasts.</title>
        <authorList>
            <consortium name="DOE Joint Genome Institute"/>
            <person name="Riley R."/>
            <person name="Haridas S."/>
            <person name="Wolfe K.H."/>
            <person name="Lopes M.R."/>
            <person name="Hittinger C.T."/>
            <person name="Goker M."/>
            <person name="Salamov A."/>
            <person name="Wisecaver J."/>
            <person name="Long T.M."/>
            <person name="Aerts A.L."/>
            <person name="Barry K."/>
            <person name="Choi C."/>
            <person name="Clum A."/>
            <person name="Coughlan A.Y."/>
            <person name="Deshpande S."/>
            <person name="Douglass A.P."/>
            <person name="Hanson S.J."/>
            <person name="Klenk H.-P."/>
            <person name="Labutti K."/>
            <person name="Lapidus A."/>
            <person name="Lindquist E."/>
            <person name="Lipzen A."/>
            <person name="Meier-Kolthoff J.P."/>
            <person name="Ohm R.A."/>
            <person name="Otillar R.P."/>
            <person name="Pangilinan J."/>
            <person name="Peng Y."/>
            <person name="Rokas A."/>
            <person name="Rosa C.A."/>
            <person name="Scheuner C."/>
            <person name="Sibirny A.A."/>
            <person name="Slot J.C."/>
            <person name="Stielow J.B."/>
            <person name="Sun H."/>
            <person name="Kurtzman C.P."/>
            <person name="Blackwell M."/>
            <person name="Grigoriev I.V."/>
            <person name="Jeffries T.W."/>
        </authorList>
    </citation>
    <scope>NUCLEOTIDE SEQUENCE [LARGE SCALE GENOMIC DNA]</scope>
    <source>
        <strain evidence="3">NRRL Y-12698</strain>
    </source>
</reference>
<keyword evidence="1" id="KW-0812">Transmembrane</keyword>
<keyword evidence="1" id="KW-0472">Membrane</keyword>
<name>A0A1E3QME1_9ASCO</name>
<feature type="transmembrane region" description="Helical" evidence="1">
    <location>
        <begin position="190"/>
        <end position="210"/>
    </location>
</feature>
<dbReference type="RefSeq" id="XP_018984138.1">
    <property type="nucleotide sequence ID" value="XM_019132905.1"/>
</dbReference>
<organism evidence="2 3">
    <name type="scientific">Babjeviella inositovora NRRL Y-12698</name>
    <dbReference type="NCBI Taxonomy" id="984486"/>
    <lineage>
        <taxon>Eukaryota</taxon>
        <taxon>Fungi</taxon>
        <taxon>Dikarya</taxon>
        <taxon>Ascomycota</taxon>
        <taxon>Saccharomycotina</taxon>
        <taxon>Pichiomycetes</taxon>
        <taxon>Serinales incertae sedis</taxon>
        <taxon>Babjeviella</taxon>
    </lineage>
</organism>
<evidence type="ECO:0000313" key="3">
    <source>
        <dbReference type="Proteomes" id="UP000094336"/>
    </source>
</evidence>
<sequence length="244" mass="28572">MTDIPLDFEVPHLIVEDVIDALNRDLVDADADAVRHRALRQMVELLRRTRQREEERQMLQAVHDRRGRWQVRSPWRMLGDVVYLVFVPYVYYKLVKQIYSYVQLRPELQVAEDSASLLRSSYKYIYQANATALVFGDGVDMAYFDVLLRIEEVILNELPTALRGEWPQKPVTAGVKVATLAIYMVYNWSVSLYVMFAMTFCILCFSILMVNKWKAVARFLFVEVLLNKPREGDFDYRPTTRGVF</sequence>
<protein>
    <submittedName>
        <fullName evidence="2">Uncharacterized protein</fullName>
    </submittedName>
</protein>